<evidence type="ECO:0000256" key="4">
    <source>
        <dbReference type="SAM" id="MobiDB-lite"/>
    </source>
</evidence>
<evidence type="ECO:0000256" key="1">
    <source>
        <dbReference type="ARBA" id="ARBA00008140"/>
    </source>
</evidence>
<name>A0A8J2MQ07_COTCN</name>
<dbReference type="OrthoDB" id="21221at2759"/>
<keyword evidence="7" id="KW-1185">Reference proteome</keyword>
<comment type="similarity">
    <text evidence="1">Belongs to the DeSI family.</text>
</comment>
<proteinExistence type="inferred from homology"/>
<comment type="caution">
    <text evidence="6">The sequence shown here is derived from an EMBL/GenBank/DDBJ whole genome shotgun (WGS) entry which is preliminary data.</text>
</comment>
<dbReference type="PANTHER" id="PTHR12378:SF7">
    <property type="entry name" value="DESUMOYLATING ISOPEPTIDASE 1"/>
    <property type="match status" value="1"/>
</dbReference>
<organism evidence="6 7">
    <name type="scientific">Cotesia congregata</name>
    <name type="common">Parasitoid wasp</name>
    <name type="synonym">Apanteles congregatus</name>
    <dbReference type="NCBI Taxonomy" id="51543"/>
    <lineage>
        <taxon>Eukaryota</taxon>
        <taxon>Metazoa</taxon>
        <taxon>Ecdysozoa</taxon>
        <taxon>Arthropoda</taxon>
        <taxon>Hexapoda</taxon>
        <taxon>Insecta</taxon>
        <taxon>Pterygota</taxon>
        <taxon>Neoptera</taxon>
        <taxon>Endopterygota</taxon>
        <taxon>Hymenoptera</taxon>
        <taxon>Apocrita</taxon>
        <taxon>Ichneumonoidea</taxon>
        <taxon>Braconidae</taxon>
        <taxon>Microgastrinae</taxon>
        <taxon>Cotesia</taxon>
    </lineage>
</organism>
<feature type="non-terminal residue" evidence="6">
    <location>
        <position position="1"/>
    </location>
</feature>
<sequence length="619" mass="70160">IPSCASGHETQINSQEDLFVVVVVTLSLSLYKLILRLFHYQHHQTSKRYTTLKRHKNMDNNEEMGTKVELYVYDLTKGAATIMSQLLIGRHLDGIWHTAIVAYGREYFFGPSGIQIAIRYDLVLRRGLNLVRALPKIILPNSSFSPAASLSHVPYASWSQLLASESRRAGTYHLLRLNCNNFSDEVSSFLVGSGIPKYILDLPEEIIKTPIGQALAPLIETLANSASAGFTVGHRFVEPRIQREVSPEYQLLNTAIEEARLNSIALEERRNVLNEKLAKKERKKKKKKKEKHDKSKGSGSESNSTGPSNYSTMADSEVAEMQPTNGDMGAEMLPSDRVLQMEADERRELEERKRQRDPPIVFKELTDLAAEFDDLCRLLEGKLNETEITNLDELRQYALENEGSWALGDNFLNFIGRILYDKSLDTAAKVKLLNILAIAALKDDVILLLHQDRREHTIMNYAFDIDRHPIEEQLPLAQFITNMFENLSSSEWLLYISEWQYNNQGISNIRVTTKVAVHSLLSESVDLQACGAAIIHNLACKEVFDDVAVELTMALLQYFNGNPSEEHLYACMKALARFTQISGHEVPQLIQMIGPEPNKFRGTSRRIDEMIDEVNKKLR</sequence>
<dbReference type="EMBL" id="CAJNRD030001122">
    <property type="protein sequence ID" value="CAG5101002.1"/>
    <property type="molecule type" value="Genomic_DNA"/>
</dbReference>
<evidence type="ECO:0000256" key="3">
    <source>
        <dbReference type="ARBA" id="ARBA00022801"/>
    </source>
</evidence>
<evidence type="ECO:0000313" key="7">
    <source>
        <dbReference type="Proteomes" id="UP000786811"/>
    </source>
</evidence>
<protein>
    <submittedName>
        <fullName evidence="6">Similar to DESI1: Desumoylating isopeptidase 1 (Homo sapiens)</fullName>
    </submittedName>
</protein>
<dbReference type="InterPro" id="IPR008580">
    <property type="entry name" value="PPPDE_dom"/>
</dbReference>
<feature type="region of interest" description="Disordered" evidence="4">
    <location>
        <begin position="276"/>
        <end position="312"/>
    </location>
</feature>
<dbReference type="SMART" id="SM01179">
    <property type="entry name" value="DUF862"/>
    <property type="match status" value="1"/>
</dbReference>
<keyword evidence="2" id="KW-0645">Protease</keyword>
<keyword evidence="3" id="KW-0378">Hydrolase</keyword>
<dbReference type="Gene3D" id="3.90.1720.30">
    <property type="entry name" value="PPPDE domains"/>
    <property type="match status" value="1"/>
</dbReference>
<dbReference type="Gene3D" id="1.25.10.10">
    <property type="entry name" value="Leucine-rich Repeat Variant"/>
    <property type="match status" value="1"/>
</dbReference>
<dbReference type="Pfam" id="PF05903">
    <property type="entry name" value="Peptidase_C97"/>
    <property type="match status" value="1"/>
</dbReference>
<evidence type="ECO:0000313" key="6">
    <source>
        <dbReference type="EMBL" id="CAG5101002.1"/>
    </source>
</evidence>
<dbReference type="GO" id="GO:0008233">
    <property type="term" value="F:peptidase activity"/>
    <property type="evidence" value="ECO:0007669"/>
    <property type="project" value="UniProtKB-KW"/>
</dbReference>
<gene>
    <name evidence="6" type="ORF">HICCMSTLAB_LOCUS10075</name>
</gene>
<dbReference type="PROSITE" id="PS51858">
    <property type="entry name" value="PPPDE"/>
    <property type="match status" value="1"/>
</dbReference>
<dbReference type="PANTHER" id="PTHR12378">
    <property type="entry name" value="DESUMOYLATING ISOPEPTIDASE"/>
    <property type="match status" value="1"/>
</dbReference>
<accession>A0A8J2MQ07</accession>
<feature type="non-terminal residue" evidence="6">
    <location>
        <position position="619"/>
    </location>
</feature>
<evidence type="ECO:0000259" key="5">
    <source>
        <dbReference type="PROSITE" id="PS51858"/>
    </source>
</evidence>
<dbReference type="AlphaFoldDB" id="A0A8J2MQ07"/>
<dbReference type="GO" id="GO:0070646">
    <property type="term" value="P:protein modification by small protein removal"/>
    <property type="evidence" value="ECO:0007669"/>
    <property type="project" value="TreeGrafter"/>
</dbReference>
<dbReference type="GO" id="GO:0006508">
    <property type="term" value="P:proteolysis"/>
    <property type="evidence" value="ECO:0007669"/>
    <property type="project" value="UniProtKB-KW"/>
</dbReference>
<dbReference type="InterPro" id="IPR042266">
    <property type="entry name" value="PPPDE_sf"/>
</dbReference>
<feature type="compositionally biased region" description="Basic residues" evidence="4">
    <location>
        <begin position="279"/>
        <end position="291"/>
    </location>
</feature>
<reference evidence="6" key="1">
    <citation type="submission" date="2021-04" db="EMBL/GenBank/DDBJ databases">
        <authorList>
            <person name="Chebbi M.A.C M."/>
        </authorList>
    </citation>
    <scope>NUCLEOTIDE SEQUENCE</scope>
</reference>
<dbReference type="InterPro" id="IPR011989">
    <property type="entry name" value="ARM-like"/>
</dbReference>
<feature type="domain" description="PPPDE" evidence="5">
    <location>
        <begin position="66"/>
        <end position="220"/>
    </location>
</feature>
<evidence type="ECO:0000256" key="2">
    <source>
        <dbReference type="ARBA" id="ARBA00022670"/>
    </source>
</evidence>
<dbReference type="Proteomes" id="UP000786811">
    <property type="component" value="Unassembled WGS sequence"/>
</dbReference>
<feature type="compositionally biased region" description="Polar residues" evidence="4">
    <location>
        <begin position="303"/>
        <end position="312"/>
    </location>
</feature>